<sequence>MDTQIPKIDATNMVTEQAFHEAIDTQVDKFVYKAVSKAMKDDNDALHVEPVSNGLQNLSLSNESFAIDRAQALLHMPRPILRQHRMPRMIDSDIKREKKRKRVQFSDDEPEVMGTKKIKVNEPTASSMPPTEQPRKKPGIKTKRTSDAAAKAKSEGQTEPNQCTTKRLGPLRTYMKSRQRLAWINSMPPIPSHAVEYESESSHQEHAPEFSTTPPYIAAALTAVRRSDRH</sequence>
<evidence type="ECO:0000256" key="1">
    <source>
        <dbReference type="SAM" id="MobiDB-lite"/>
    </source>
</evidence>
<gene>
    <name evidence="2" type="ORF">PG991_001881</name>
</gene>
<protein>
    <submittedName>
        <fullName evidence="2">Uncharacterized protein</fullName>
    </submittedName>
</protein>
<organism evidence="2 3">
    <name type="scientific">Apiospora marii</name>
    <dbReference type="NCBI Taxonomy" id="335849"/>
    <lineage>
        <taxon>Eukaryota</taxon>
        <taxon>Fungi</taxon>
        <taxon>Dikarya</taxon>
        <taxon>Ascomycota</taxon>
        <taxon>Pezizomycotina</taxon>
        <taxon>Sordariomycetes</taxon>
        <taxon>Xylariomycetidae</taxon>
        <taxon>Amphisphaeriales</taxon>
        <taxon>Apiosporaceae</taxon>
        <taxon>Apiospora</taxon>
    </lineage>
</organism>
<feature type="region of interest" description="Disordered" evidence="1">
    <location>
        <begin position="191"/>
        <end position="215"/>
    </location>
</feature>
<keyword evidence="3" id="KW-1185">Reference proteome</keyword>
<dbReference type="Proteomes" id="UP001396898">
    <property type="component" value="Unassembled WGS sequence"/>
</dbReference>
<dbReference type="EMBL" id="JAQQWI010000005">
    <property type="protein sequence ID" value="KAK8035808.1"/>
    <property type="molecule type" value="Genomic_DNA"/>
</dbReference>
<accession>A0ABR1SQN1</accession>
<feature type="region of interest" description="Disordered" evidence="1">
    <location>
        <begin position="96"/>
        <end position="171"/>
    </location>
</feature>
<evidence type="ECO:0000313" key="2">
    <source>
        <dbReference type="EMBL" id="KAK8035808.1"/>
    </source>
</evidence>
<name>A0ABR1SQN1_9PEZI</name>
<comment type="caution">
    <text evidence="2">The sequence shown here is derived from an EMBL/GenBank/DDBJ whole genome shotgun (WGS) entry which is preliminary data.</text>
</comment>
<reference evidence="2 3" key="1">
    <citation type="submission" date="2023-01" db="EMBL/GenBank/DDBJ databases">
        <title>Analysis of 21 Apiospora genomes using comparative genomics revels a genus with tremendous synthesis potential of carbohydrate active enzymes and secondary metabolites.</title>
        <authorList>
            <person name="Sorensen T."/>
        </authorList>
    </citation>
    <scope>NUCLEOTIDE SEQUENCE [LARGE SCALE GENOMIC DNA]</scope>
    <source>
        <strain evidence="2 3">CBS 20057</strain>
    </source>
</reference>
<proteinExistence type="predicted"/>
<evidence type="ECO:0000313" key="3">
    <source>
        <dbReference type="Proteomes" id="UP001396898"/>
    </source>
</evidence>
<feature type="compositionally biased region" description="Basic and acidic residues" evidence="1">
    <location>
        <begin position="144"/>
        <end position="156"/>
    </location>
</feature>